<dbReference type="EMBL" id="FOIJ01000019">
    <property type="protein sequence ID" value="SEU34423.1"/>
    <property type="molecule type" value="Genomic_DNA"/>
</dbReference>
<name>A0A1I0L4A0_9BACT</name>
<feature type="signal peptide" evidence="1">
    <location>
        <begin position="1"/>
        <end position="22"/>
    </location>
</feature>
<gene>
    <name evidence="2" type="ORF">SAMN05443639_11951</name>
</gene>
<evidence type="ECO:0000313" key="2">
    <source>
        <dbReference type="EMBL" id="SEU34423.1"/>
    </source>
</evidence>
<dbReference type="Proteomes" id="UP000199181">
    <property type="component" value="Unassembled WGS sequence"/>
</dbReference>
<dbReference type="NCBIfam" id="NF047558">
    <property type="entry name" value="TPR_END_plus"/>
    <property type="match status" value="1"/>
</dbReference>
<keyword evidence="1" id="KW-0732">Signal</keyword>
<feature type="chain" id="PRO_5011605984" evidence="1">
    <location>
        <begin position="23"/>
        <end position="576"/>
    </location>
</feature>
<proteinExistence type="predicted"/>
<organism evidence="2 3">
    <name type="scientific">Stigmatella erecta</name>
    <dbReference type="NCBI Taxonomy" id="83460"/>
    <lineage>
        <taxon>Bacteria</taxon>
        <taxon>Pseudomonadati</taxon>
        <taxon>Myxococcota</taxon>
        <taxon>Myxococcia</taxon>
        <taxon>Myxococcales</taxon>
        <taxon>Cystobacterineae</taxon>
        <taxon>Archangiaceae</taxon>
        <taxon>Stigmatella</taxon>
    </lineage>
</organism>
<dbReference type="AlphaFoldDB" id="A0A1I0L4A0"/>
<dbReference type="SUPFAM" id="SSF52096">
    <property type="entry name" value="ClpP/crotonase"/>
    <property type="match status" value="1"/>
</dbReference>
<dbReference type="InterPro" id="IPR019734">
    <property type="entry name" value="TPR_rpt"/>
</dbReference>
<dbReference type="Pfam" id="PF13432">
    <property type="entry name" value="TPR_16"/>
    <property type="match status" value="1"/>
</dbReference>
<sequence length="576" mass="64097">MPGSCALPKFIMLCLACAGVWAMPLKATAQAPSGRSSFAELLHEAETKTAAKEWKEAARLWARVVQANPVNPEFWNALGDAHAQAADYLAAVPAYEKALALGGPLPADAAYNIARCHAQAGKKEPALQALERALTLGFPSLGFAARDEAFQSLRQEPRFKKMLGLTDAANMPRVEGWRSDLALLAREAHRKGFNVHRSVTREQFDAKVRKLHGAIPRLTDGQVILGFMKLMVFLDDGHTAVLSFGENPFFRSMLPMQFYWFDEGLFVISADPKHKDLLGAQVLELDGRPALEVLEALTPYVNRDRGNPVWPKQRTPYLLRNLALLQAAGLIKGSGQVTLTVRDLSGSTRSVVATADTTQPDIWNKLPNPPSWVNFASTLGTPPLYLRSMNKRYWFEYLPEHKAVYFQFNSVLDDEKEPLAQFTERLFQFIGQNDVGKLIIDMRWNNGGNTDLSQPLVRGLIGNPKINQRGKLFVIIGRRTYSAAQNTATYIERYTNAIFAGEPTGSSPNFVGEESMVVLPYSKLVANVSHLFWQSSWPQDQRIWLPPHLYTPPTFADFRAGRDAALDAVLSYPPAF</sequence>
<reference evidence="3" key="1">
    <citation type="submission" date="2016-10" db="EMBL/GenBank/DDBJ databases">
        <authorList>
            <person name="Varghese N."/>
            <person name="Submissions S."/>
        </authorList>
    </citation>
    <scope>NUCLEOTIDE SEQUENCE [LARGE SCALE GENOMIC DNA]</scope>
    <source>
        <strain evidence="3">DSM 16858</strain>
    </source>
</reference>
<keyword evidence="3" id="KW-1185">Reference proteome</keyword>
<dbReference type="SUPFAM" id="SSF48452">
    <property type="entry name" value="TPR-like"/>
    <property type="match status" value="1"/>
</dbReference>
<evidence type="ECO:0000313" key="3">
    <source>
        <dbReference type="Proteomes" id="UP000199181"/>
    </source>
</evidence>
<dbReference type="SMART" id="SM00028">
    <property type="entry name" value="TPR"/>
    <property type="match status" value="3"/>
</dbReference>
<dbReference type="InterPro" id="IPR029045">
    <property type="entry name" value="ClpP/crotonase-like_dom_sf"/>
</dbReference>
<protein>
    <submittedName>
        <fullName evidence="2">Tetratricopeptide repeat-containing protein</fullName>
    </submittedName>
</protein>
<accession>A0A1I0L4A0</accession>
<dbReference type="RefSeq" id="WP_093525180.1">
    <property type="nucleotide sequence ID" value="NZ_FOIJ01000019.1"/>
</dbReference>
<dbReference type="InterPro" id="IPR011990">
    <property type="entry name" value="TPR-like_helical_dom_sf"/>
</dbReference>
<evidence type="ECO:0000256" key="1">
    <source>
        <dbReference type="SAM" id="SignalP"/>
    </source>
</evidence>
<dbReference type="Gene3D" id="3.90.226.10">
    <property type="entry name" value="2-enoyl-CoA Hydratase, Chain A, domain 1"/>
    <property type="match status" value="1"/>
</dbReference>
<dbReference type="Gene3D" id="1.25.40.10">
    <property type="entry name" value="Tetratricopeptide repeat domain"/>
    <property type="match status" value="1"/>
</dbReference>